<protein>
    <submittedName>
        <fullName evidence="2">Uncharacterized protein</fullName>
    </submittedName>
</protein>
<comment type="caution">
    <text evidence="2">The sequence shown here is derived from an EMBL/GenBank/DDBJ whole genome shotgun (WGS) entry which is preliminary data.</text>
</comment>
<keyword evidence="4" id="KW-1185">Reference proteome</keyword>
<feature type="transmembrane region" description="Helical" evidence="1">
    <location>
        <begin position="43"/>
        <end position="69"/>
    </location>
</feature>
<sequence>MPGLLVFSVVWQQHLKLIASNSLLCSNTNLLEKVFMCSQYAQFINILGLVFGFSLLFLGVLVFLVDGYLEYRATERQKIIEKLERIYHSHY</sequence>
<keyword evidence="1" id="KW-0812">Transmembrane</keyword>
<evidence type="ECO:0000256" key="1">
    <source>
        <dbReference type="SAM" id="Phobius"/>
    </source>
</evidence>
<organism evidence="2 4">
    <name type="scientific">Mastigocoleus testarum BC008</name>
    <dbReference type="NCBI Taxonomy" id="371196"/>
    <lineage>
        <taxon>Bacteria</taxon>
        <taxon>Bacillati</taxon>
        <taxon>Cyanobacteriota</taxon>
        <taxon>Cyanophyceae</taxon>
        <taxon>Nostocales</taxon>
        <taxon>Hapalosiphonaceae</taxon>
        <taxon>Mastigocoleus</taxon>
    </lineage>
</organism>
<name>A0A0V7ZQD9_9CYAN</name>
<proteinExistence type="predicted"/>
<gene>
    <name evidence="2" type="ORF">BC008_27465</name>
    <name evidence="3" type="ORF">BC008_28715</name>
</gene>
<keyword evidence="1" id="KW-1133">Transmembrane helix</keyword>
<dbReference type="EMBL" id="LMTZ01000090">
    <property type="protein sequence ID" value="KST67179.1"/>
    <property type="molecule type" value="Genomic_DNA"/>
</dbReference>
<evidence type="ECO:0000313" key="4">
    <source>
        <dbReference type="Proteomes" id="UP000053372"/>
    </source>
</evidence>
<dbReference type="AlphaFoldDB" id="A0A0V7ZQD9"/>
<evidence type="ECO:0000313" key="2">
    <source>
        <dbReference type="EMBL" id="KST66932.1"/>
    </source>
</evidence>
<dbReference type="Proteomes" id="UP000053372">
    <property type="component" value="Unassembled WGS sequence"/>
</dbReference>
<dbReference type="EMBL" id="LMTZ01000092">
    <property type="protein sequence ID" value="KST66932.1"/>
    <property type="molecule type" value="Genomic_DNA"/>
</dbReference>
<keyword evidence="1" id="KW-0472">Membrane</keyword>
<evidence type="ECO:0000313" key="3">
    <source>
        <dbReference type="EMBL" id="KST67179.1"/>
    </source>
</evidence>
<reference evidence="2 4" key="1">
    <citation type="journal article" date="2015" name="Genome Announc.">
        <title>Draft Genome of the Euendolithic (true boring) Cyanobacterium Mastigocoleus testarum strain BC008.</title>
        <authorList>
            <person name="Guida B.S."/>
            <person name="Garcia-Pichel F."/>
        </authorList>
    </citation>
    <scope>NUCLEOTIDE SEQUENCE [LARGE SCALE GENOMIC DNA]</scope>
    <source>
        <strain evidence="2 4">BC008</strain>
    </source>
</reference>
<accession>A0A0V7ZQD9</accession>